<dbReference type="Proteomes" id="UP000719942">
    <property type="component" value="Unassembled WGS sequence"/>
</dbReference>
<dbReference type="GO" id="GO:0032259">
    <property type="term" value="P:methylation"/>
    <property type="evidence" value="ECO:0007669"/>
    <property type="project" value="UniProtKB-KW"/>
</dbReference>
<dbReference type="Gene3D" id="3.40.50.150">
    <property type="entry name" value="Vaccinia Virus protein VP39"/>
    <property type="match status" value="1"/>
</dbReference>
<dbReference type="EMBL" id="JAGFNZ010000002">
    <property type="protein sequence ID" value="MBW7572342.1"/>
    <property type="molecule type" value="Genomic_DNA"/>
</dbReference>
<dbReference type="InterPro" id="IPR029063">
    <property type="entry name" value="SAM-dependent_MTases_sf"/>
</dbReference>
<keyword evidence="3" id="KW-1185">Reference proteome</keyword>
<keyword evidence="2" id="KW-0489">Methyltransferase</keyword>
<feature type="domain" description="Methyltransferase" evidence="1">
    <location>
        <begin position="44"/>
        <end position="137"/>
    </location>
</feature>
<dbReference type="GO" id="GO:0008168">
    <property type="term" value="F:methyltransferase activity"/>
    <property type="evidence" value="ECO:0007669"/>
    <property type="project" value="UniProtKB-KW"/>
</dbReference>
<comment type="caution">
    <text evidence="2">The sequence shown here is derived from an EMBL/GenBank/DDBJ whole genome shotgun (WGS) entry which is preliminary data.</text>
</comment>
<name>A0ABS7DMP4_9FIRM</name>
<accession>A0ABS7DMP4</accession>
<dbReference type="SUPFAM" id="SSF53335">
    <property type="entry name" value="S-adenosyl-L-methionine-dependent methyltransferases"/>
    <property type="match status" value="1"/>
</dbReference>
<dbReference type="PANTHER" id="PTHR43591">
    <property type="entry name" value="METHYLTRANSFERASE"/>
    <property type="match status" value="1"/>
</dbReference>
<protein>
    <submittedName>
        <fullName evidence="2">Class I SAM-dependent methyltransferase</fullName>
    </submittedName>
</protein>
<keyword evidence="2" id="KW-0808">Transferase</keyword>
<evidence type="ECO:0000313" key="3">
    <source>
        <dbReference type="Proteomes" id="UP000719942"/>
    </source>
</evidence>
<sequence>MASFDNAWEEIFQNQEWGRYPSEEVIRFIARNFYKKNRAQIKLLDIGCGTGAVTWYMAREGFAVYAFDGSETAAHKARQRMQEEGLYAHICVSDAASLPYSDDFFDGLVDSAAISGNTAENIKKILQECFRVLKTGGKLFSTGLFKVGMSGYGTGEKLEENTYREITEGNLAHRGTIHFFEEQEIRALWSQAGFQNIAIDSADRTEQGGQNRISYFMVEAQK</sequence>
<gene>
    <name evidence="2" type="ORF">J5W02_05900</name>
</gene>
<reference evidence="2 3" key="1">
    <citation type="submission" date="2021-03" db="EMBL/GenBank/DDBJ databases">
        <title>Caproiciproducens sp. nov. isolated from feces of cow.</title>
        <authorList>
            <person name="Choi J.-Y."/>
        </authorList>
    </citation>
    <scope>NUCLEOTIDE SEQUENCE [LARGE SCALE GENOMIC DNA]</scope>
    <source>
        <strain evidence="2 3">AGMB10547</strain>
    </source>
</reference>
<dbReference type="Pfam" id="PF13649">
    <property type="entry name" value="Methyltransf_25"/>
    <property type="match status" value="1"/>
</dbReference>
<organism evidence="2 3">
    <name type="scientific">Caproiciproducens faecalis</name>
    <dbReference type="NCBI Taxonomy" id="2820301"/>
    <lineage>
        <taxon>Bacteria</taxon>
        <taxon>Bacillati</taxon>
        <taxon>Bacillota</taxon>
        <taxon>Clostridia</taxon>
        <taxon>Eubacteriales</taxon>
        <taxon>Acutalibacteraceae</taxon>
        <taxon>Caproiciproducens</taxon>
    </lineage>
</organism>
<evidence type="ECO:0000313" key="2">
    <source>
        <dbReference type="EMBL" id="MBW7572342.1"/>
    </source>
</evidence>
<dbReference type="PANTHER" id="PTHR43591:SF110">
    <property type="entry name" value="RHODANESE DOMAIN-CONTAINING PROTEIN"/>
    <property type="match status" value="1"/>
</dbReference>
<evidence type="ECO:0000259" key="1">
    <source>
        <dbReference type="Pfam" id="PF13649"/>
    </source>
</evidence>
<proteinExistence type="predicted"/>
<dbReference type="CDD" id="cd02440">
    <property type="entry name" value="AdoMet_MTases"/>
    <property type="match status" value="1"/>
</dbReference>
<dbReference type="InterPro" id="IPR041698">
    <property type="entry name" value="Methyltransf_25"/>
</dbReference>
<dbReference type="RefSeq" id="WP_219964749.1">
    <property type="nucleotide sequence ID" value="NZ_JAGFNZ010000002.1"/>
</dbReference>